<dbReference type="PROSITE" id="PS50162">
    <property type="entry name" value="RECA_2"/>
    <property type="match status" value="1"/>
</dbReference>
<evidence type="ECO:0000256" key="1">
    <source>
        <dbReference type="ARBA" id="ARBA00004123"/>
    </source>
</evidence>
<evidence type="ECO:0000256" key="6">
    <source>
        <dbReference type="ARBA" id="ARBA00023242"/>
    </source>
</evidence>
<name>A0A9I9DXH5_CUCME</name>
<keyword evidence="6" id="KW-0539">Nucleus</keyword>
<comment type="similarity">
    <text evidence="2">Belongs to the RecA family. RAD51 subfamily.</text>
</comment>
<dbReference type="GO" id="GO:0005657">
    <property type="term" value="C:replication fork"/>
    <property type="evidence" value="ECO:0007669"/>
    <property type="project" value="TreeGrafter"/>
</dbReference>
<dbReference type="Pfam" id="PF26169">
    <property type="entry name" value="HHH_XRCC3_RpoA"/>
    <property type="match status" value="1"/>
</dbReference>
<dbReference type="InterPro" id="IPR003593">
    <property type="entry name" value="AAA+_ATPase"/>
</dbReference>
<dbReference type="InterPro" id="IPR030548">
    <property type="entry name" value="RAD51B"/>
</dbReference>
<dbReference type="SMART" id="SM00382">
    <property type="entry name" value="AAA"/>
    <property type="match status" value="1"/>
</dbReference>
<dbReference type="EnsemblPlants" id="MELO3C025727.2.1">
    <property type="protein sequence ID" value="MELO3C025727.2.1"/>
    <property type="gene ID" value="MELO3C025727.2"/>
</dbReference>
<dbReference type="GO" id="GO:0000724">
    <property type="term" value="P:double-strand break repair via homologous recombination"/>
    <property type="evidence" value="ECO:0007669"/>
    <property type="project" value="InterPro"/>
</dbReference>
<comment type="subcellular location">
    <subcellularLocation>
        <location evidence="1">Nucleus</location>
    </subcellularLocation>
</comment>
<evidence type="ECO:0000313" key="8">
    <source>
        <dbReference type="EnsemblPlants" id="MELO3C025727.2.1"/>
    </source>
</evidence>
<evidence type="ECO:0000256" key="2">
    <source>
        <dbReference type="ARBA" id="ARBA00007095"/>
    </source>
</evidence>
<feature type="domain" description="RecA family profile 1" evidence="7">
    <location>
        <begin position="101"/>
        <end position="281"/>
    </location>
</feature>
<dbReference type="Gene3D" id="3.40.50.300">
    <property type="entry name" value="P-loop containing nucleotide triphosphate hydrolases"/>
    <property type="match status" value="1"/>
</dbReference>
<reference evidence="8" key="1">
    <citation type="submission" date="2023-03" db="UniProtKB">
        <authorList>
            <consortium name="EnsemblPlants"/>
        </authorList>
    </citation>
    <scope>IDENTIFICATION</scope>
</reference>
<dbReference type="Gramene" id="MELO3C025727.2.1">
    <property type="protein sequence ID" value="MELO3C025727.2.1"/>
    <property type="gene ID" value="MELO3C025727.2"/>
</dbReference>
<proteinExistence type="inferred from homology"/>
<keyword evidence="5" id="KW-0233">DNA recombination</keyword>
<dbReference type="SUPFAM" id="SSF52540">
    <property type="entry name" value="P-loop containing nucleoside triphosphate hydrolases"/>
    <property type="match status" value="1"/>
</dbReference>
<dbReference type="GO" id="GO:0005524">
    <property type="term" value="F:ATP binding"/>
    <property type="evidence" value="ECO:0007669"/>
    <property type="project" value="InterPro"/>
</dbReference>
<dbReference type="GO" id="GO:0003690">
    <property type="term" value="F:double-stranded DNA binding"/>
    <property type="evidence" value="ECO:0007669"/>
    <property type="project" value="TreeGrafter"/>
</dbReference>
<sequence length="468" mass="51738">MANRLINQMGLPRSIANIFAARNINTAKSEFVMSPIEWDSLFWVLFPGSEALSLTEFELMELLDVGLSDVASAVAHISEIASPPYQTALSLMEQRLQNEHLAGHLSTCLKGLDEALFGGIPFGVLTELVGPAGIGKTQFCLKLSFLAALPPSYGGLDGRVIYIDVESKFSSRRMIEIGMRSFPDVFNKKDMAKECFKMDPCQFTFQMAGRILVLRPASLSEFTESLHKIKVSLLEQEVKLVIIDSMAALITGRVPLVIWNETTLVSIAEFARIPVVVTNQVRSRNRKEVSHYSFQGRSRSESQEYSSGYDSHLVAALGVHWAHSVTIRLVLEVKSGQRFIKLAKSPMSPPLAFPFTITPSGVSLLTNNGEELSGAEINEIHCQGFSIKEDGLLTCFWAFLQVVGLKKVITNGRILFGLIILSFLSLADCVFYLTCESLASPAIEWHHVRCSHAYHIDGFGLDDRQSGD</sequence>
<dbReference type="AlphaFoldDB" id="A0A9I9DXH5"/>
<dbReference type="PANTHER" id="PTHR46456:SF1">
    <property type="entry name" value="DNA REPAIR PROTEIN RAD51 HOMOLOG 2"/>
    <property type="match status" value="1"/>
</dbReference>
<organism evidence="8">
    <name type="scientific">Cucumis melo</name>
    <name type="common">Muskmelon</name>
    <dbReference type="NCBI Taxonomy" id="3656"/>
    <lineage>
        <taxon>Eukaryota</taxon>
        <taxon>Viridiplantae</taxon>
        <taxon>Streptophyta</taxon>
        <taxon>Embryophyta</taxon>
        <taxon>Tracheophyta</taxon>
        <taxon>Spermatophyta</taxon>
        <taxon>Magnoliopsida</taxon>
        <taxon>eudicotyledons</taxon>
        <taxon>Gunneridae</taxon>
        <taxon>Pentapetalae</taxon>
        <taxon>rosids</taxon>
        <taxon>fabids</taxon>
        <taxon>Cucurbitales</taxon>
        <taxon>Cucurbitaceae</taxon>
        <taxon>Benincaseae</taxon>
        <taxon>Cucumis</taxon>
    </lineage>
</organism>
<dbReference type="InterPro" id="IPR020588">
    <property type="entry name" value="RecA_ATP-bd"/>
</dbReference>
<dbReference type="GO" id="GO:0003697">
    <property type="term" value="F:single-stranded DNA binding"/>
    <property type="evidence" value="ECO:0007669"/>
    <property type="project" value="TreeGrafter"/>
</dbReference>
<dbReference type="Pfam" id="PF08423">
    <property type="entry name" value="Rad51"/>
    <property type="match status" value="1"/>
</dbReference>
<dbReference type="GO" id="GO:0033063">
    <property type="term" value="C:Rad51B-Rad51C-Rad51D-XRCC2 complex"/>
    <property type="evidence" value="ECO:0007669"/>
    <property type="project" value="InterPro"/>
</dbReference>
<evidence type="ECO:0000256" key="5">
    <source>
        <dbReference type="ARBA" id="ARBA00023172"/>
    </source>
</evidence>
<dbReference type="InterPro" id="IPR027417">
    <property type="entry name" value="P-loop_NTPase"/>
</dbReference>
<keyword evidence="3" id="KW-0227">DNA damage</keyword>
<accession>A0A9I9DXH5</accession>
<dbReference type="PANTHER" id="PTHR46456">
    <property type="entry name" value="DNA REPAIR PROTEIN RAD51 HOMOLOG 2"/>
    <property type="match status" value="1"/>
</dbReference>
<dbReference type="InterPro" id="IPR058766">
    <property type="entry name" value="HHH_XRCC3_RAD51B"/>
</dbReference>
<evidence type="ECO:0000259" key="7">
    <source>
        <dbReference type="PROSITE" id="PS50162"/>
    </source>
</evidence>
<keyword evidence="4" id="KW-0238">DNA-binding</keyword>
<dbReference type="GO" id="GO:0140664">
    <property type="term" value="F:ATP-dependent DNA damage sensor activity"/>
    <property type="evidence" value="ECO:0007669"/>
    <property type="project" value="InterPro"/>
</dbReference>
<evidence type="ECO:0000256" key="4">
    <source>
        <dbReference type="ARBA" id="ARBA00023125"/>
    </source>
</evidence>
<dbReference type="InterPro" id="IPR013632">
    <property type="entry name" value="Rad51_C"/>
</dbReference>
<evidence type="ECO:0000256" key="3">
    <source>
        <dbReference type="ARBA" id="ARBA00022763"/>
    </source>
</evidence>
<dbReference type="GO" id="GO:0000400">
    <property type="term" value="F:four-way junction DNA binding"/>
    <property type="evidence" value="ECO:0007669"/>
    <property type="project" value="TreeGrafter"/>
</dbReference>
<protein>
    <recommendedName>
        <fullName evidence="7">RecA family profile 1 domain-containing protein</fullName>
    </recommendedName>
</protein>